<name>G4SUZ5_META2</name>
<dbReference type="GO" id="GO:0006355">
    <property type="term" value="P:regulation of DNA-templated transcription"/>
    <property type="evidence" value="ECO:0007669"/>
    <property type="project" value="InterPro"/>
</dbReference>
<proteinExistence type="inferred from homology"/>
<evidence type="ECO:0000256" key="2">
    <source>
        <dbReference type="ARBA" id="ARBA00022448"/>
    </source>
</evidence>
<dbReference type="PANTHER" id="PTHR30432:SF1">
    <property type="entry name" value="DNA-BINDING TRANSCRIPTIONAL DUAL REGULATOR MODE"/>
    <property type="match status" value="1"/>
</dbReference>
<dbReference type="AlphaFoldDB" id="G4SUZ5"/>
<dbReference type="PATRIC" id="fig|271065.3.peg.2438"/>
<dbReference type="Gene3D" id="2.40.50.100">
    <property type="match status" value="2"/>
</dbReference>
<dbReference type="SUPFAM" id="SSF46785">
    <property type="entry name" value="Winged helix' DNA-binding domain"/>
    <property type="match status" value="1"/>
</dbReference>
<evidence type="ECO:0000256" key="3">
    <source>
        <dbReference type="ARBA" id="ARBA00022505"/>
    </source>
</evidence>
<dbReference type="InterPro" id="IPR005116">
    <property type="entry name" value="Transp-assoc_OB_typ1"/>
</dbReference>
<dbReference type="InterPro" id="IPR004606">
    <property type="entry name" value="Mop_domain"/>
</dbReference>
<dbReference type="PANTHER" id="PTHR30432">
    <property type="entry name" value="TRANSCRIPTIONAL REGULATOR MODE"/>
    <property type="match status" value="1"/>
</dbReference>
<reference evidence="8" key="1">
    <citation type="journal article" date="2012" name="J. Bacteriol.">
        <title>Genome sequence of the haloalkaliphilic methanotrophic bacterium Methylomicrobium alcaliphilum 20Z.</title>
        <authorList>
            <person name="Vuilleumier S."/>
            <person name="Khmelenina V.N."/>
            <person name="Bringel F."/>
            <person name="Reshetnikov A.S."/>
            <person name="Lajus A."/>
            <person name="Mangenot S."/>
            <person name="Rouy Z."/>
            <person name="Op den Camp H.J."/>
            <person name="Jetten M.S."/>
            <person name="Dispirito A.A."/>
            <person name="Dunfield P."/>
            <person name="Klotz M.G."/>
            <person name="Semrau J.D."/>
            <person name="Stein L.Y."/>
            <person name="Barbe V."/>
            <person name="Medigue C."/>
            <person name="Trotsenko Y.A."/>
            <person name="Kalyuzhnaya M.G."/>
        </authorList>
    </citation>
    <scope>NUCLEOTIDE SEQUENCE [LARGE SCALE GENOMIC DNA]</scope>
    <source>
        <strain evidence="8">DSM 19304 / NCIMB 14124 / VKM B-2133 / 20Z</strain>
    </source>
</reference>
<dbReference type="InterPro" id="IPR051815">
    <property type="entry name" value="Molybdate_resp_trans_reg"/>
</dbReference>
<dbReference type="HOGENOM" id="CLU_087839_0_0_6"/>
<dbReference type="STRING" id="1091494.MEALZ_2373"/>
<feature type="domain" description="Mop" evidence="6">
    <location>
        <begin position="137"/>
        <end position="203"/>
    </location>
</feature>
<dbReference type="InterPro" id="IPR008995">
    <property type="entry name" value="Mo/tungstate-bd_C_term_dom"/>
</dbReference>
<accession>G4SUZ5</accession>
<dbReference type="PIRSF" id="PIRSF005763">
    <property type="entry name" value="Txn_reg_ModE"/>
    <property type="match status" value="1"/>
</dbReference>
<dbReference type="RefSeq" id="WP_014148831.1">
    <property type="nucleotide sequence ID" value="NC_016112.1"/>
</dbReference>
<dbReference type="KEGG" id="mah:MEALZ_2373"/>
<dbReference type="Pfam" id="PF03459">
    <property type="entry name" value="TOBE"/>
    <property type="match status" value="2"/>
</dbReference>
<organism evidence="7 8">
    <name type="scientific">Methylotuvimicrobium alcaliphilum (strain DSM 19304 / NCIMB 14124 / VKM B-2133 / 20Z)</name>
    <name type="common">Methylomicrobium alcaliphilum</name>
    <dbReference type="NCBI Taxonomy" id="1091494"/>
    <lineage>
        <taxon>Bacteria</taxon>
        <taxon>Pseudomonadati</taxon>
        <taxon>Pseudomonadota</taxon>
        <taxon>Gammaproteobacteria</taxon>
        <taxon>Methylococcales</taxon>
        <taxon>Methylococcaceae</taxon>
        <taxon>Methylotuvimicrobium</taxon>
    </lineage>
</organism>
<dbReference type="InterPro" id="IPR036390">
    <property type="entry name" value="WH_DNA-bd_sf"/>
</dbReference>
<gene>
    <name evidence="7" type="primary">modE</name>
    <name evidence="7" type="ordered locus">MEALZ_2373</name>
</gene>
<dbReference type="Gene3D" id="1.10.10.10">
    <property type="entry name" value="Winged helix-like DNA-binding domain superfamily/Winged helix DNA-binding domain"/>
    <property type="match status" value="1"/>
</dbReference>
<dbReference type="InterPro" id="IPR016462">
    <property type="entry name" value="ModE"/>
</dbReference>
<evidence type="ECO:0000256" key="4">
    <source>
        <dbReference type="ARBA" id="ARBA00022737"/>
    </source>
</evidence>
<dbReference type="SUPFAM" id="SSF50331">
    <property type="entry name" value="MOP-like"/>
    <property type="match status" value="2"/>
</dbReference>
<dbReference type="EMBL" id="FO082060">
    <property type="protein sequence ID" value="CCE24054.1"/>
    <property type="molecule type" value="Genomic_DNA"/>
</dbReference>
<comment type="similarity">
    <text evidence="1 5">Belongs to the ModE family.</text>
</comment>
<evidence type="ECO:0000256" key="1">
    <source>
        <dbReference type="ARBA" id="ARBA00008110"/>
    </source>
</evidence>
<keyword evidence="4" id="KW-0677">Repeat</keyword>
<dbReference type="SMR" id="G4SUZ5"/>
<dbReference type="InterPro" id="IPR036388">
    <property type="entry name" value="WH-like_DNA-bd_sf"/>
</dbReference>
<evidence type="ECO:0000259" key="6">
    <source>
        <dbReference type="PROSITE" id="PS51866"/>
    </source>
</evidence>
<keyword evidence="8" id="KW-1185">Reference proteome</keyword>
<protein>
    <submittedName>
        <fullName evidence="7">Molybdenum transport protein ModE</fullName>
    </submittedName>
</protein>
<dbReference type="PROSITE" id="PS51866">
    <property type="entry name" value="MOP"/>
    <property type="match status" value="2"/>
</dbReference>
<dbReference type="NCBIfam" id="TIGR00638">
    <property type="entry name" value="Mop"/>
    <property type="match status" value="2"/>
</dbReference>
<dbReference type="GO" id="GO:0030151">
    <property type="term" value="F:molybdenum ion binding"/>
    <property type="evidence" value="ECO:0007669"/>
    <property type="project" value="UniProtKB-UniRule"/>
</dbReference>
<keyword evidence="2 5" id="KW-0813">Transport</keyword>
<sequence length="277" mass="29556">MKETEKPSSAIAKEKPFERLVEGELRIAGGFTWKLCNLLSAIESTGSLSRAAKKVGLSYKGAWEILERANNLSPRLLVTTAIGGKHGGGSVLTDAGKSLLKLLARLRKEHDRFLDRINRELEADTEFNYLIRRTLMKASARNQFFGTVSEIHEGGINVEIVIALKGGDTLVAAITQESMKNLGVAEGVEVVALIKAPQVLIVTDLGPYRLSARNQLSGTVSRLQKGAVNTEVVVGLPGGNSVYATVTNDSIEELGLAEGNGVVAAFKANAVFLAVAS</sequence>
<evidence type="ECO:0000313" key="7">
    <source>
        <dbReference type="EMBL" id="CCE24054.1"/>
    </source>
</evidence>
<keyword evidence="3 5" id="KW-0500">Molybdenum</keyword>
<evidence type="ECO:0000313" key="8">
    <source>
        <dbReference type="Proteomes" id="UP000008315"/>
    </source>
</evidence>
<evidence type="ECO:0000256" key="5">
    <source>
        <dbReference type="PIRNR" id="PIRNR005763"/>
    </source>
</evidence>
<dbReference type="GO" id="GO:0015689">
    <property type="term" value="P:molybdate ion transport"/>
    <property type="evidence" value="ECO:0007669"/>
    <property type="project" value="UniProtKB-UniRule"/>
</dbReference>
<feature type="domain" description="Mop" evidence="6">
    <location>
        <begin position="209"/>
        <end position="275"/>
    </location>
</feature>
<dbReference type="Proteomes" id="UP000008315">
    <property type="component" value="Chromosome"/>
</dbReference>